<gene>
    <name evidence="1" type="ordered locus">Ftrac_0436</name>
</gene>
<sequence length="396" mass="46423">MFEDFVSNKLKNNNLNFNTTEISDLLRAIPKEEQRIKKALMKLVFSDLKEKVVERIIQTYQSKLIFLSNDLTKKIEGKDIPKLDEIERDNQLLRFKVLLLNTLMDLLTFIEKHFSKYFAESEIIPSAYFYNSKAFVSQQIQDFQQVCNSKNIDKSFITVLMMPLENFLIAPKGTTFKELIYCKSYLREIKNTLNTEVSGIKMERELILSLIYINFNTYPFYNYVAKKITAHYQTKPTIQKQLGCLQLFKKLLNQCQVKPDFEYIPRAESIKDQLIKWITEEIEYFTKQKQIEIHFDFNDNNADRQISKSDKIHCELSVAQLAYSMKLLVKSKLINASSTEDLLDFITKNFSTVNQKQISKASLKNKFYMAEHSTIEHVQDVMSDLISNAEVDKTKL</sequence>
<dbReference type="KEGG" id="mtt:Ftrac_0436"/>
<accession>E4TNI5</accession>
<protein>
    <submittedName>
        <fullName evidence="1">Uncharacterized protein</fullName>
    </submittedName>
</protein>
<dbReference type="eggNOG" id="ENOG5030YAM">
    <property type="taxonomic scope" value="Bacteria"/>
</dbReference>
<dbReference type="EMBL" id="CP002349">
    <property type="protein sequence ID" value="ADR20442.1"/>
    <property type="molecule type" value="Genomic_DNA"/>
</dbReference>
<organism evidence="1 2">
    <name type="scientific">Marivirga tractuosa (strain ATCC 23168 / DSM 4126 / NBRC 15989 / NCIMB 1408 / VKM B-1430 / H-43)</name>
    <name type="common">Microscilla tractuosa</name>
    <name type="synonym">Flexibacter tractuosus</name>
    <dbReference type="NCBI Taxonomy" id="643867"/>
    <lineage>
        <taxon>Bacteria</taxon>
        <taxon>Pseudomonadati</taxon>
        <taxon>Bacteroidota</taxon>
        <taxon>Cytophagia</taxon>
        <taxon>Cytophagales</taxon>
        <taxon>Marivirgaceae</taxon>
        <taxon>Marivirga</taxon>
    </lineage>
</organism>
<keyword evidence="2" id="KW-1185">Reference proteome</keyword>
<dbReference type="Proteomes" id="UP000008720">
    <property type="component" value="Chromosome"/>
</dbReference>
<dbReference type="AlphaFoldDB" id="E4TNI5"/>
<evidence type="ECO:0000313" key="2">
    <source>
        <dbReference type="Proteomes" id="UP000008720"/>
    </source>
</evidence>
<reference evidence="1 2" key="1">
    <citation type="journal article" date="2011" name="Stand. Genomic Sci.">
        <title>Complete genome sequence of Marivirga tractuosa type strain (H-43).</title>
        <authorList>
            <person name="Pagani I."/>
            <person name="Chertkov O."/>
            <person name="Lapidus A."/>
            <person name="Lucas S."/>
            <person name="Del Rio T.G."/>
            <person name="Tice H."/>
            <person name="Copeland A."/>
            <person name="Cheng J.F."/>
            <person name="Nolan M."/>
            <person name="Saunders E."/>
            <person name="Pitluck S."/>
            <person name="Held B."/>
            <person name="Goodwin L."/>
            <person name="Liolios K."/>
            <person name="Ovchinikova G."/>
            <person name="Ivanova N."/>
            <person name="Mavromatis K."/>
            <person name="Pati A."/>
            <person name="Chen A."/>
            <person name="Palaniappan K."/>
            <person name="Land M."/>
            <person name="Hauser L."/>
            <person name="Jeffries C.D."/>
            <person name="Detter J.C."/>
            <person name="Han C."/>
            <person name="Tapia R."/>
            <person name="Ngatchou-Djao O.D."/>
            <person name="Rohde M."/>
            <person name="Goker M."/>
            <person name="Spring S."/>
            <person name="Sikorski J."/>
            <person name="Woyke T."/>
            <person name="Bristow J."/>
            <person name="Eisen J.A."/>
            <person name="Markowitz V."/>
            <person name="Hugenholtz P."/>
            <person name="Klenk H.P."/>
            <person name="Kyrpides N.C."/>
        </authorList>
    </citation>
    <scope>NUCLEOTIDE SEQUENCE [LARGE SCALE GENOMIC DNA]</scope>
    <source>
        <strain evidence="2">ATCC 23168 / DSM 4126 / NBRC 15989 / NCIMB 1408 / VKM B-1430 / H-43</strain>
    </source>
</reference>
<dbReference type="OrthoDB" id="636834at2"/>
<dbReference type="RefSeq" id="WP_013452593.1">
    <property type="nucleotide sequence ID" value="NC_014759.1"/>
</dbReference>
<proteinExistence type="predicted"/>
<dbReference type="HOGENOM" id="CLU_695990_0_0_10"/>
<evidence type="ECO:0000313" key="1">
    <source>
        <dbReference type="EMBL" id="ADR20442.1"/>
    </source>
</evidence>
<name>E4TNI5_MARTH</name>